<feature type="chain" id="PRO_5045022700" evidence="7">
    <location>
        <begin position="17"/>
        <end position="246"/>
    </location>
</feature>
<keyword evidence="7" id="KW-0732">Signal</keyword>
<dbReference type="InterPro" id="IPR001254">
    <property type="entry name" value="Trypsin_dom"/>
</dbReference>
<comment type="similarity">
    <text evidence="1">Belongs to the peptidase S1 family.</text>
</comment>
<keyword evidence="3 6" id="KW-0378">Hydrolase</keyword>
<dbReference type="Proteomes" id="UP000695000">
    <property type="component" value="Unplaced"/>
</dbReference>
<evidence type="ECO:0000256" key="7">
    <source>
        <dbReference type="SAM" id="SignalP"/>
    </source>
</evidence>
<evidence type="ECO:0000256" key="1">
    <source>
        <dbReference type="ARBA" id="ARBA00007664"/>
    </source>
</evidence>
<keyword evidence="5" id="KW-1015">Disulfide bond</keyword>
<evidence type="ECO:0000313" key="10">
    <source>
        <dbReference type="RefSeq" id="XP_017772796.1"/>
    </source>
</evidence>
<evidence type="ECO:0000313" key="9">
    <source>
        <dbReference type="Proteomes" id="UP000695000"/>
    </source>
</evidence>
<sequence length="246" mass="26427">MIKFVFLVATLGCAFAASADLDWRIVGGEKAEDGAFPYQISLRSYGSHSCGGSIINENWILTAAHCVQGASASSMSVVVGSNKLSAGGESYKVSKAIYHENYDQFQIKNDIAVLKLASPIKFNEKVQPINLADNSIGGGEDCVLSGWGRTSYPGSAPNDLQFIHLKTVSVDDCKDRQRPNPVYDSQVCTFTKRGEGACHGDSGGPLVSGGKQIGIVSWGRPCAVGYPDVFTRVYSFLDWINKNISN</sequence>
<evidence type="ECO:0000256" key="3">
    <source>
        <dbReference type="ARBA" id="ARBA00022801"/>
    </source>
</evidence>
<dbReference type="GeneID" id="108559921"/>
<dbReference type="InterPro" id="IPR033116">
    <property type="entry name" value="TRYPSIN_SER"/>
</dbReference>
<keyword evidence="4 6" id="KW-0720">Serine protease</keyword>
<evidence type="ECO:0000256" key="5">
    <source>
        <dbReference type="ARBA" id="ARBA00023157"/>
    </source>
</evidence>
<dbReference type="InterPro" id="IPR001314">
    <property type="entry name" value="Peptidase_S1A"/>
</dbReference>
<evidence type="ECO:0000256" key="2">
    <source>
        <dbReference type="ARBA" id="ARBA00022670"/>
    </source>
</evidence>
<dbReference type="PANTHER" id="PTHR24276:SF96">
    <property type="entry name" value="PEPTIDASE S1 DOMAIN-CONTAINING PROTEIN"/>
    <property type="match status" value="1"/>
</dbReference>
<dbReference type="PANTHER" id="PTHR24276">
    <property type="entry name" value="POLYSERASE-RELATED"/>
    <property type="match status" value="1"/>
</dbReference>
<dbReference type="PROSITE" id="PS00135">
    <property type="entry name" value="TRYPSIN_SER"/>
    <property type="match status" value="1"/>
</dbReference>
<dbReference type="InterPro" id="IPR050430">
    <property type="entry name" value="Peptidase_S1"/>
</dbReference>
<evidence type="ECO:0000256" key="4">
    <source>
        <dbReference type="ARBA" id="ARBA00022825"/>
    </source>
</evidence>
<accession>A0ABM1MDZ8</accession>
<dbReference type="RefSeq" id="XP_017772796.1">
    <property type="nucleotide sequence ID" value="XM_017917307.1"/>
</dbReference>
<dbReference type="SUPFAM" id="SSF50494">
    <property type="entry name" value="Trypsin-like serine proteases"/>
    <property type="match status" value="1"/>
</dbReference>
<name>A0ABM1MDZ8_NICVS</name>
<organism evidence="9 11">
    <name type="scientific">Nicrophorus vespilloides</name>
    <name type="common">Boreal carrion beetle</name>
    <dbReference type="NCBI Taxonomy" id="110193"/>
    <lineage>
        <taxon>Eukaryota</taxon>
        <taxon>Metazoa</taxon>
        <taxon>Ecdysozoa</taxon>
        <taxon>Arthropoda</taxon>
        <taxon>Hexapoda</taxon>
        <taxon>Insecta</taxon>
        <taxon>Pterygota</taxon>
        <taxon>Neoptera</taxon>
        <taxon>Endopterygota</taxon>
        <taxon>Coleoptera</taxon>
        <taxon>Polyphaga</taxon>
        <taxon>Staphyliniformia</taxon>
        <taxon>Silphidae</taxon>
        <taxon>Nicrophorinae</taxon>
        <taxon>Nicrophorus</taxon>
    </lineage>
</organism>
<dbReference type="CDD" id="cd00190">
    <property type="entry name" value="Tryp_SPc"/>
    <property type="match status" value="1"/>
</dbReference>
<dbReference type="PROSITE" id="PS00134">
    <property type="entry name" value="TRYPSIN_HIS"/>
    <property type="match status" value="1"/>
</dbReference>
<feature type="signal peptide" evidence="7">
    <location>
        <begin position="1"/>
        <end position="16"/>
    </location>
</feature>
<keyword evidence="2 6" id="KW-0645">Protease</keyword>
<reference evidence="10 11" key="1">
    <citation type="submission" date="2025-05" db="UniProtKB">
        <authorList>
            <consortium name="RefSeq"/>
        </authorList>
    </citation>
    <scope>IDENTIFICATION</scope>
    <source>
        <tissue evidence="10 11">Whole Larva</tissue>
    </source>
</reference>
<feature type="domain" description="Peptidase S1" evidence="8">
    <location>
        <begin position="25"/>
        <end position="245"/>
    </location>
</feature>
<dbReference type="Pfam" id="PF00089">
    <property type="entry name" value="Trypsin"/>
    <property type="match status" value="1"/>
</dbReference>
<dbReference type="InterPro" id="IPR009003">
    <property type="entry name" value="Peptidase_S1_PA"/>
</dbReference>
<evidence type="ECO:0000259" key="8">
    <source>
        <dbReference type="PROSITE" id="PS50240"/>
    </source>
</evidence>
<evidence type="ECO:0000256" key="6">
    <source>
        <dbReference type="RuleBase" id="RU363034"/>
    </source>
</evidence>
<dbReference type="SMART" id="SM00020">
    <property type="entry name" value="Tryp_SPc"/>
    <property type="match status" value="1"/>
</dbReference>
<dbReference type="PROSITE" id="PS50240">
    <property type="entry name" value="TRYPSIN_DOM"/>
    <property type="match status" value="1"/>
</dbReference>
<proteinExistence type="inferred from homology"/>
<dbReference type="RefSeq" id="XP_017772798.1">
    <property type="nucleotide sequence ID" value="XM_017917309.1"/>
</dbReference>
<protein>
    <submittedName>
        <fullName evidence="10 11">Chymotrypsin-1-like</fullName>
    </submittedName>
</protein>
<dbReference type="InterPro" id="IPR043504">
    <property type="entry name" value="Peptidase_S1_PA_chymotrypsin"/>
</dbReference>
<keyword evidence="9" id="KW-1185">Reference proteome</keyword>
<gene>
    <name evidence="10 11" type="primary">LOC108559921</name>
</gene>
<dbReference type="InterPro" id="IPR018114">
    <property type="entry name" value="TRYPSIN_HIS"/>
</dbReference>
<evidence type="ECO:0000313" key="11">
    <source>
        <dbReference type="RefSeq" id="XP_017772798.1"/>
    </source>
</evidence>
<dbReference type="PRINTS" id="PR00722">
    <property type="entry name" value="CHYMOTRYPSIN"/>
</dbReference>
<dbReference type="Gene3D" id="2.40.10.10">
    <property type="entry name" value="Trypsin-like serine proteases"/>
    <property type="match status" value="2"/>
</dbReference>